<dbReference type="EMBL" id="BAFO02000033">
    <property type="protein sequence ID" value="GAD86653.1"/>
    <property type="molecule type" value="Genomic_DNA"/>
</dbReference>
<dbReference type="RefSeq" id="WP_019048791.1">
    <property type="nucleotide sequence ID" value="NZ_BAFO02000033.1"/>
</dbReference>
<dbReference type="GO" id="GO:0016887">
    <property type="term" value="F:ATP hydrolysis activity"/>
    <property type="evidence" value="ECO:0007669"/>
    <property type="project" value="InterPro"/>
</dbReference>
<dbReference type="eggNOG" id="COG0419">
    <property type="taxonomic scope" value="Bacteria"/>
</dbReference>
<dbReference type="Proteomes" id="UP000017048">
    <property type="component" value="Unassembled WGS sequence"/>
</dbReference>
<evidence type="ECO:0000256" key="2">
    <source>
        <dbReference type="ARBA" id="ARBA00011322"/>
    </source>
</evidence>
<dbReference type="Gene3D" id="3.40.50.300">
    <property type="entry name" value="P-loop containing nucleotide triphosphate hydrolases"/>
    <property type="match status" value="2"/>
</dbReference>
<comment type="subunit">
    <text evidence="2">Heterodimer of SbcC and SbcD.</text>
</comment>
<keyword evidence="7" id="KW-1185">Reference proteome</keyword>
<evidence type="ECO:0000313" key="6">
    <source>
        <dbReference type="EMBL" id="GAD86653.1"/>
    </source>
</evidence>
<evidence type="ECO:0000313" key="7">
    <source>
        <dbReference type="Proteomes" id="UP000017048"/>
    </source>
</evidence>
<evidence type="ECO:0000256" key="1">
    <source>
        <dbReference type="ARBA" id="ARBA00006930"/>
    </source>
</evidence>
<dbReference type="GeneID" id="91520045"/>
<feature type="domain" description="Rad50/SbcC-type AAA" evidence="5">
    <location>
        <begin position="54"/>
        <end position="110"/>
    </location>
</feature>
<evidence type="ECO:0000256" key="3">
    <source>
        <dbReference type="ARBA" id="ARBA00013368"/>
    </source>
</evidence>
<dbReference type="AlphaFoldDB" id="U5EK20"/>
<dbReference type="eggNOG" id="COG1196">
    <property type="taxonomic scope" value="Bacteria"/>
</dbReference>
<reference evidence="6 7" key="1">
    <citation type="journal article" date="2014" name="BMC Genomics">
        <title>Genome based analysis of type-I polyketide synthase and nonribosomal peptide synthetase gene clusters in seven strains of five representative Nocardia species.</title>
        <authorList>
            <person name="Komaki H."/>
            <person name="Ichikawa N."/>
            <person name="Hosoyama A."/>
            <person name="Takahashi-Nakaguchi A."/>
            <person name="Matsuzawa T."/>
            <person name="Suzuki K."/>
            <person name="Fujita N."/>
            <person name="Gonoi T."/>
        </authorList>
    </citation>
    <scope>NUCLEOTIDE SEQUENCE [LARGE SCALE GENOMIC DNA]</scope>
    <source>
        <strain evidence="6 7">NBRC 15531</strain>
    </source>
</reference>
<accession>U5EK20</accession>
<dbReference type="PANTHER" id="PTHR32114">
    <property type="entry name" value="ABC TRANSPORTER ABCH.3"/>
    <property type="match status" value="1"/>
</dbReference>
<protein>
    <recommendedName>
        <fullName evidence="3">Nuclease SbcCD subunit C</fullName>
    </recommendedName>
</protein>
<sequence>MCSDRIAQVVARELDADPVVERQVADCVLAALAATDGDPSAPEAGDTGVFLRAITVHGFRGIGPTATLRLNPGPGLTLVVGRNGSGKSSFAEAAEFALTGGNRRWDGRSTAWREGWRNLHEPDLARIEVDLLTAGEDSELTIATHWAPGSELGEAHWTERRGPAAPVSIDPGSRRQRLDLYRPFLSYSELGALVDGKPSDLFDALHRLLGLDELAAAAEHIRLRKLELERAVKDSRQSRTDLLAELADADDDRARRVADLLRAPEPDLDAVAAAVADSALGSDGPDGLRAILRLSLPDPARVAAAVDRLAEASTALARHATADAEADLRVLDLLTRARDHVTAGGACPCPVCGRGDLDTDWLAAADTEIGERSAQLAALRAARVEFDAALAQARALTSRVPAELGPEPSPPTEPGVGRPSAVDPAPVTVSASADGNPDDNEPLGTPTETVDRRDESTGPPPTGRPLSPSDTAPGAVDPGALRRQLAAVRARWAAWSALGEVDHDAGLAERLRTVYLALAADLAALQRDTRADLDRLDAVWSPLVPRILAWLDPARAVSADAAELRVVKKAADWLKSATATIRGERMRPLESTARWVWSTLRQQSNVELGAIRLQGSAGTARRVLLDVTVDEVDGAALGVMSQGELHALGLSLFLPRATVAHSPFRFVMIDDPVQAMDPAKVDGLAMVLAEVATTRQVVVFTHDERLAEAVRRMQLDATVLEVQRRERSVVEVRVTGDPVRRYLDDARSLVRTPQLPPAIADELVATCCRSAIEAAGLAKARHELLAAGLDHAEVERRVRNAHTTRAMLTLALMGPRARVDDLNKHLSAVGGRWLVGVLRDATAGAHVPIDRPMRELISDTERFIAWLRAHEPTAVRV</sequence>
<comment type="similarity">
    <text evidence="1">Belongs to the SMC family. SbcC subfamily.</text>
</comment>
<dbReference type="SUPFAM" id="SSF52540">
    <property type="entry name" value="P-loop containing nucleoside triphosphate hydrolases"/>
    <property type="match status" value="1"/>
</dbReference>
<evidence type="ECO:0000259" key="5">
    <source>
        <dbReference type="Pfam" id="PF13476"/>
    </source>
</evidence>
<evidence type="ECO:0000256" key="4">
    <source>
        <dbReference type="SAM" id="MobiDB-lite"/>
    </source>
</evidence>
<name>U5EK20_NOCAS</name>
<dbReference type="STRING" id="1824.SAMN05444423_1011617"/>
<dbReference type="PANTHER" id="PTHR32114:SF2">
    <property type="entry name" value="ABC TRANSPORTER ABCH.3"/>
    <property type="match status" value="1"/>
</dbReference>
<organism evidence="6 7">
    <name type="scientific">Nocardia asteroides NBRC 15531</name>
    <dbReference type="NCBI Taxonomy" id="1110697"/>
    <lineage>
        <taxon>Bacteria</taxon>
        <taxon>Bacillati</taxon>
        <taxon>Actinomycetota</taxon>
        <taxon>Actinomycetes</taxon>
        <taxon>Mycobacteriales</taxon>
        <taxon>Nocardiaceae</taxon>
        <taxon>Nocardia</taxon>
    </lineage>
</organism>
<dbReference type="InterPro" id="IPR027417">
    <property type="entry name" value="P-loop_NTPase"/>
</dbReference>
<dbReference type="Pfam" id="PF13476">
    <property type="entry name" value="AAA_23"/>
    <property type="match status" value="1"/>
</dbReference>
<feature type="region of interest" description="Disordered" evidence="4">
    <location>
        <begin position="399"/>
        <end position="477"/>
    </location>
</feature>
<dbReference type="GO" id="GO:0006302">
    <property type="term" value="P:double-strand break repair"/>
    <property type="evidence" value="ECO:0007669"/>
    <property type="project" value="InterPro"/>
</dbReference>
<dbReference type="EMBL" id="AB685274">
    <property type="protein sequence ID" value="BAO98839.1"/>
    <property type="molecule type" value="Genomic_DNA"/>
</dbReference>
<dbReference type="InterPro" id="IPR038729">
    <property type="entry name" value="Rad50/SbcC_AAA"/>
</dbReference>
<gene>
    <name evidence="6" type="ORF">NCAST_33_00280</name>
</gene>
<proteinExistence type="inferred from homology"/>